<dbReference type="Pfam" id="PF11716">
    <property type="entry name" value="MDMPI_N"/>
    <property type="match status" value="1"/>
</dbReference>
<accession>A0A2Z5YBG4</accession>
<dbReference type="Proteomes" id="UP000257451">
    <property type="component" value="Unassembled WGS sequence"/>
</dbReference>
<protein>
    <submittedName>
        <fullName evidence="1">Uncharacterized protein</fullName>
    </submittedName>
</protein>
<evidence type="ECO:0000313" key="1">
    <source>
        <dbReference type="EMBL" id="RFZ34425.1"/>
    </source>
</evidence>
<dbReference type="Pfam" id="PF07398">
    <property type="entry name" value="MDMPI_C"/>
    <property type="match status" value="1"/>
</dbReference>
<dbReference type="EMBL" id="PEDF01000180">
    <property type="protein sequence ID" value="RFZ34425.1"/>
    <property type="molecule type" value="Genomic_DNA"/>
</dbReference>
<dbReference type="SUPFAM" id="SSF109854">
    <property type="entry name" value="DinB/YfiT-like putative metalloenzymes"/>
    <property type="match status" value="1"/>
</dbReference>
<sequence>MASRPLTELDKSDVLAGLFAVWDSIDALLDGLPEADWQAKSPLPGWDVKAVVAHLIGTESFLMGVAAPEPDVDVSALGHVRNPIGVMNEFWVRHLCGESGASLLERFRNVTEKRRKALTDLSNEEWNAATTTPAGPDSYGRFMRIRAFDCWMHEQDIRHALQQESSDEQLAGPASRLSLDEISTSMGFVVGKLAKAPEGSRVLFELTGPLTREIRVNVEGRAQVVDDFGGQEPTATIRMDGLQFTRLAGGRPKSPARSQDIEFGGDKDLAAHIVERLNFVI</sequence>
<gene>
    <name evidence="1" type="ORF">DAVIS_04747</name>
</gene>
<dbReference type="NCBIfam" id="TIGR03083">
    <property type="entry name" value="maleylpyruvate isomerase family mycothiol-dependent enzyme"/>
    <property type="match status" value="1"/>
</dbReference>
<dbReference type="GeneID" id="34339847"/>
<reference evidence="1 2" key="1">
    <citation type="journal article" date="2018" name="Sci. Rep.">
        <title>Extensive genomic diversity among Mycobacterium marinum strains revealed by whole genome sequencing.</title>
        <authorList>
            <person name="Das S."/>
            <person name="Pettersson B.M."/>
            <person name="Behra P.R."/>
            <person name="Mallick A."/>
            <person name="Cheramie M."/>
            <person name="Ramesh M."/>
            <person name="Shirreff L."/>
            <person name="DuCote T."/>
            <person name="Dasgupta S."/>
            <person name="Ennis D.G."/>
            <person name="Kirsebom L.A."/>
        </authorList>
    </citation>
    <scope>NUCLEOTIDE SEQUENCE [LARGE SCALE GENOMIC DNA]</scope>
    <source>
        <strain evidence="1 2">Davis1</strain>
    </source>
</reference>
<dbReference type="InterPro" id="IPR034660">
    <property type="entry name" value="DinB/YfiT-like"/>
</dbReference>
<dbReference type="AlphaFoldDB" id="A0A2Z5YBG4"/>
<dbReference type="InterPro" id="IPR024344">
    <property type="entry name" value="MDMPI_metal-binding"/>
</dbReference>
<proteinExistence type="predicted"/>
<dbReference type="InterPro" id="IPR017517">
    <property type="entry name" value="Maleyloyr_isom"/>
</dbReference>
<dbReference type="InterPro" id="IPR010872">
    <property type="entry name" value="MDMPI_C-term_domain"/>
</dbReference>
<dbReference type="Gene3D" id="1.20.120.450">
    <property type="entry name" value="dinb family like domain"/>
    <property type="match status" value="1"/>
</dbReference>
<dbReference type="RefSeq" id="WP_020732288.1">
    <property type="nucleotide sequence ID" value="NZ_BQLA01000034.1"/>
</dbReference>
<name>A0A2Z5YBG4_MYCMR</name>
<comment type="caution">
    <text evidence="1">The sequence shown here is derived from an EMBL/GenBank/DDBJ whole genome shotgun (WGS) entry which is preliminary data.</text>
</comment>
<organism evidence="1 2">
    <name type="scientific">Mycobacterium marinum</name>
    <dbReference type="NCBI Taxonomy" id="1781"/>
    <lineage>
        <taxon>Bacteria</taxon>
        <taxon>Bacillati</taxon>
        <taxon>Actinomycetota</taxon>
        <taxon>Actinomycetes</taxon>
        <taxon>Mycobacteriales</taxon>
        <taxon>Mycobacteriaceae</taxon>
        <taxon>Mycobacterium</taxon>
        <taxon>Mycobacterium ulcerans group</taxon>
    </lineage>
</organism>
<dbReference type="GO" id="GO:0046872">
    <property type="term" value="F:metal ion binding"/>
    <property type="evidence" value="ECO:0007669"/>
    <property type="project" value="InterPro"/>
</dbReference>
<evidence type="ECO:0000313" key="2">
    <source>
        <dbReference type="Proteomes" id="UP000257451"/>
    </source>
</evidence>